<gene>
    <name evidence="2" type="ORF">SAMN02744040_01271</name>
</gene>
<accession>A0A1M5R8K1</accession>
<evidence type="ECO:0000313" key="3">
    <source>
        <dbReference type="Proteomes" id="UP000242520"/>
    </source>
</evidence>
<feature type="signal peptide" evidence="1">
    <location>
        <begin position="1"/>
        <end position="20"/>
    </location>
</feature>
<proteinExistence type="predicted"/>
<dbReference type="AlphaFoldDB" id="A0A1M5R8K1"/>
<evidence type="ECO:0000256" key="1">
    <source>
        <dbReference type="SAM" id="SignalP"/>
    </source>
</evidence>
<evidence type="ECO:0008006" key="4">
    <source>
        <dbReference type="Google" id="ProtNLM"/>
    </source>
</evidence>
<keyword evidence="1" id="KW-0732">Signal</keyword>
<organism evidence="2 3">
    <name type="scientific">Tepidibacter thalassicus DSM 15285</name>
    <dbReference type="NCBI Taxonomy" id="1123350"/>
    <lineage>
        <taxon>Bacteria</taxon>
        <taxon>Bacillati</taxon>
        <taxon>Bacillota</taxon>
        <taxon>Clostridia</taxon>
        <taxon>Peptostreptococcales</taxon>
        <taxon>Peptostreptococcaceae</taxon>
        <taxon>Tepidibacter</taxon>
    </lineage>
</organism>
<dbReference type="Proteomes" id="UP000242520">
    <property type="component" value="Unassembled WGS sequence"/>
</dbReference>
<sequence>MMKKITLLFIAILLSISLFGCNKKDKVIYTEPAPPKKEIQAKKRPENKTDTIKINNSVKDINLKLYDDENLEFTTYIPEDMIAKSKQGDFLSIYANFNGKQNKDAKLRFFSPIKTVTSNVKNMKEVAINNLKKDGFEILDNKSSDKKLINNSELEFDIIKKKDGKNDIVGTVSIFNHNNRFYYVIVQYPLEYKEKFMPRAEKILENIMFYDEKNTKNK</sequence>
<dbReference type="PROSITE" id="PS51257">
    <property type="entry name" value="PROKAR_LIPOPROTEIN"/>
    <property type="match status" value="1"/>
</dbReference>
<dbReference type="RefSeq" id="WP_072724774.1">
    <property type="nucleotide sequence ID" value="NZ_FQXH01000011.1"/>
</dbReference>
<keyword evidence="3" id="KW-1185">Reference proteome</keyword>
<dbReference type="OrthoDB" id="463882at2"/>
<dbReference type="EMBL" id="FQXH01000011">
    <property type="protein sequence ID" value="SHH22561.1"/>
    <property type="molecule type" value="Genomic_DNA"/>
</dbReference>
<reference evidence="3" key="1">
    <citation type="submission" date="2016-11" db="EMBL/GenBank/DDBJ databases">
        <authorList>
            <person name="Varghese N."/>
            <person name="Submissions S."/>
        </authorList>
    </citation>
    <scope>NUCLEOTIDE SEQUENCE [LARGE SCALE GENOMIC DNA]</scope>
    <source>
        <strain evidence="3">DSM 15285</strain>
    </source>
</reference>
<feature type="chain" id="PRO_5038872046" description="PsbP protein" evidence="1">
    <location>
        <begin position="21"/>
        <end position="218"/>
    </location>
</feature>
<evidence type="ECO:0000313" key="2">
    <source>
        <dbReference type="EMBL" id="SHH22561.1"/>
    </source>
</evidence>
<name>A0A1M5R8K1_9FIRM</name>
<protein>
    <recommendedName>
        <fullName evidence="4">PsbP protein</fullName>
    </recommendedName>
</protein>